<dbReference type="PANTHER" id="PTHR19338">
    <property type="entry name" value="TRANSLOCASE OF INNER MITOCHONDRIAL MEMBRANE 13 HOMOLOG"/>
    <property type="match status" value="1"/>
</dbReference>
<accession>A0A8T0W5A3</accession>
<proteinExistence type="predicted"/>
<dbReference type="InterPro" id="IPR027417">
    <property type="entry name" value="P-loop_NTPase"/>
</dbReference>
<name>A0A8T0W5A3_PANVG</name>
<sequence>MEFVHSRSGGGMRGAAHVCHLPADMSIGSNLANKIDEVYSKVQEIGMRRVTYHIPGSSKRANHPQPEGNLPPYFDKTKTMVGMASNKEFLVKWLTTGEEHLAVMSVWGMGGLGKTTLARAAWDHPKVKKNFENRVWVTVSKYSTIREVLQNIAQDLLHDNTKMTYGTLVSWQHCPAFSLAMQCVVGSWSQLDPRRTVP</sequence>
<dbReference type="InterPro" id="IPR002182">
    <property type="entry name" value="NB-ARC"/>
</dbReference>
<gene>
    <name evidence="2" type="ORF">PVAP13_2KG053600</name>
</gene>
<dbReference type="SUPFAM" id="SSF52540">
    <property type="entry name" value="P-loop containing nucleoside triphosphate hydrolases"/>
    <property type="match status" value="1"/>
</dbReference>
<feature type="domain" description="NB-ARC" evidence="1">
    <location>
        <begin position="87"/>
        <end position="160"/>
    </location>
</feature>
<comment type="caution">
    <text evidence="2">The sequence shown here is derived from an EMBL/GenBank/DDBJ whole genome shotgun (WGS) entry which is preliminary data.</text>
</comment>
<reference evidence="2" key="1">
    <citation type="submission" date="2020-05" db="EMBL/GenBank/DDBJ databases">
        <title>WGS assembly of Panicum virgatum.</title>
        <authorList>
            <person name="Lovell J.T."/>
            <person name="Jenkins J."/>
            <person name="Shu S."/>
            <person name="Juenger T.E."/>
            <person name="Schmutz J."/>
        </authorList>
    </citation>
    <scope>NUCLEOTIDE SEQUENCE</scope>
    <source>
        <strain evidence="2">AP13</strain>
    </source>
</reference>
<evidence type="ECO:0000313" key="3">
    <source>
        <dbReference type="Proteomes" id="UP000823388"/>
    </source>
</evidence>
<keyword evidence="3" id="KW-1185">Reference proteome</keyword>
<protein>
    <recommendedName>
        <fullName evidence="1">NB-ARC domain-containing protein</fullName>
    </recommendedName>
</protein>
<dbReference type="EMBL" id="CM029039">
    <property type="protein sequence ID" value="KAG2642508.1"/>
    <property type="molecule type" value="Genomic_DNA"/>
</dbReference>
<dbReference type="Proteomes" id="UP000823388">
    <property type="component" value="Chromosome 2K"/>
</dbReference>
<dbReference type="GO" id="GO:0043531">
    <property type="term" value="F:ADP binding"/>
    <property type="evidence" value="ECO:0007669"/>
    <property type="project" value="InterPro"/>
</dbReference>
<evidence type="ECO:0000259" key="1">
    <source>
        <dbReference type="Pfam" id="PF00931"/>
    </source>
</evidence>
<organism evidence="2 3">
    <name type="scientific">Panicum virgatum</name>
    <name type="common">Blackwell switchgrass</name>
    <dbReference type="NCBI Taxonomy" id="38727"/>
    <lineage>
        <taxon>Eukaryota</taxon>
        <taxon>Viridiplantae</taxon>
        <taxon>Streptophyta</taxon>
        <taxon>Embryophyta</taxon>
        <taxon>Tracheophyta</taxon>
        <taxon>Spermatophyta</taxon>
        <taxon>Magnoliopsida</taxon>
        <taxon>Liliopsida</taxon>
        <taxon>Poales</taxon>
        <taxon>Poaceae</taxon>
        <taxon>PACMAD clade</taxon>
        <taxon>Panicoideae</taxon>
        <taxon>Panicodae</taxon>
        <taxon>Paniceae</taxon>
        <taxon>Panicinae</taxon>
        <taxon>Panicum</taxon>
        <taxon>Panicum sect. Hiantes</taxon>
    </lineage>
</organism>
<dbReference type="PANTHER" id="PTHR19338:SF0">
    <property type="entry name" value="MITOCHONDRIAL IMPORT INNER MEMBRANE TRANSLOCASE SUBUNIT TIM13"/>
    <property type="match status" value="1"/>
</dbReference>
<dbReference type="AlphaFoldDB" id="A0A8T0W5A3"/>
<dbReference type="Gene3D" id="3.40.50.300">
    <property type="entry name" value="P-loop containing nucleotide triphosphate hydrolases"/>
    <property type="match status" value="1"/>
</dbReference>
<dbReference type="Pfam" id="PF00931">
    <property type="entry name" value="NB-ARC"/>
    <property type="match status" value="1"/>
</dbReference>
<evidence type="ECO:0000313" key="2">
    <source>
        <dbReference type="EMBL" id="KAG2642508.1"/>
    </source>
</evidence>